<feature type="domain" description="Ig-like" evidence="9">
    <location>
        <begin position="199"/>
        <end position="284"/>
    </location>
</feature>
<feature type="domain" description="Ig-like" evidence="9">
    <location>
        <begin position="578"/>
        <end position="645"/>
    </location>
</feature>
<dbReference type="RefSeq" id="XP_026736580.1">
    <property type="nucleotide sequence ID" value="XM_026880779.1"/>
</dbReference>
<evidence type="ECO:0000259" key="9">
    <source>
        <dbReference type="PROSITE" id="PS50835"/>
    </source>
</evidence>
<dbReference type="OrthoDB" id="5985519at2759"/>
<dbReference type="InterPro" id="IPR003599">
    <property type="entry name" value="Ig_sub"/>
</dbReference>
<feature type="domain" description="Ig-like" evidence="9">
    <location>
        <begin position="378"/>
        <end position="470"/>
    </location>
</feature>
<dbReference type="SUPFAM" id="SSF54060">
    <property type="entry name" value="His-Me finger endonucleases"/>
    <property type="match status" value="1"/>
</dbReference>
<dbReference type="InterPro" id="IPR044925">
    <property type="entry name" value="His-Me_finger_sf"/>
</dbReference>
<keyword evidence="3" id="KW-0732">Signal</keyword>
<comment type="similarity">
    <text evidence="7">Belongs to the hemolin family.</text>
</comment>
<evidence type="ECO:0000256" key="2">
    <source>
        <dbReference type="ARBA" id="ARBA00022525"/>
    </source>
</evidence>
<name>A0A7E5W7F1_TRINI</name>
<comment type="subcellular location">
    <subcellularLocation>
        <location evidence="1">Secreted</location>
    </subcellularLocation>
</comment>
<dbReference type="AlphaFoldDB" id="A0A7E5W7F1"/>
<protein>
    <recommendedName>
        <fullName evidence="8">Hemolin</fullName>
    </recommendedName>
</protein>
<dbReference type="FunFam" id="2.60.40.10:FF:000032">
    <property type="entry name" value="palladin isoform X1"/>
    <property type="match status" value="1"/>
</dbReference>
<keyword evidence="4" id="KW-1015">Disulfide bond</keyword>
<evidence type="ECO:0000313" key="11">
    <source>
        <dbReference type="RefSeq" id="XP_026736580.1"/>
    </source>
</evidence>
<evidence type="ECO:0000256" key="3">
    <source>
        <dbReference type="ARBA" id="ARBA00022729"/>
    </source>
</evidence>
<dbReference type="Proteomes" id="UP000322000">
    <property type="component" value="Chromosome 13"/>
</dbReference>
<accession>A0A7E5W7F1</accession>
<evidence type="ECO:0000256" key="1">
    <source>
        <dbReference type="ARBA" id="ARBA00004613"/>
    </source>
</evidence>
<dbReference type="Pfam" id="PF13927">
    <property type="entry name" value="Ig_3"/>
    <property type="match status" value="3"/>
</dbReference>
<feature type="domain" description="Ig-like" evidence="9">
    <location>
        <begin position="287"/>
        <end position="371"/>
    </location>
</feature>
<dbReference type="KEGG" id="tnl:113500108"/>
<dbReference type="Pfam" id="PF07679">
    <property type="entry name" value="I-set"/>
    <property type="match status" value="3"/>
</dbReference>
<sequence length="1059" mass="118273">MKPVTKIEEGQKTEVEYDGTVKLTCKVSGYPKPTITWMNAEGTVVKSVSSILQVPYDYISYVTISHVMKADKYKCYAKNSIGSDATIIDVAVKDPFEVKSVPKGTTGVFYGSEGIITCDIRSKHRMNIRWYYADEITRVDREISSSDAYQISTDSKQLKIMKMNLSLVGKYTCKATLQNHGDVQKTFSTRVTADGVVAPEVSGENSKKATKGSAAVINCSVKGLPKPKISWKFKGLTAKNLVNLSGTNSEFHIPRVEEKHAGNYKCVAVNDIGSDSHVTTLIVQDPPKITTVHTAVYKSNEGTALLKLPCDATGNPKPAIIWKRNGATITPNSKYSIEAGTLIIKDIIVEDTGSYTCEAKNEVGATSATFKTMILQFPKVSGVAAKKVRLGISDTIACKIVNGISTPNITWQVMTDSATKYDPLIVSIEIQIDSQLAGVSVLKILNITDKHAGSYKCVATNELGANEHVTTLIVESPPTIISSNAVYNGVEGDLALRIPCNTTGNPKPTITWKVDGTIIIPDTKYAIEDGALVIFSPMQTDSKTYACEAKNYLGTVTAVSQAQIDEYVGYGDKYIVYIKEGENRKLECDGYNSKSQTVRWLVEDVDLKLKEPFVYFEKASVDKDGNYTCRVSDKHGNTYTHTYVVDVGREPKFKYENLQIVDWGGDVKNVLSNCDSEAKPWASVTWYFNGKMLSDQDLKQLEDHFKWGRYSCNVSNVHGSIQRSFEVASPECYINKNFKYSEDMPLILNNDLTWPSWKTPNNHYITKPHESIKIFCPSQAKTVNELKTFNKNLVQATCVKQDIFEIDGKNYTITDLHCKNNVTPNIINEKSKCLTEASEMIRVGYEVEDFLGTYDVCYDYDKNVPLYTRAVLSGAYDTPRTSTIWHKYPVIAEDKLDKGITCKDSTSSCCYSRTLLVNDGIYNERLARDTTFIKPLNTILQWRPCTNKMTTWEGINHMVTTQIQGFGKFVAWSGTHTLEEKGGVFIPRYLWMVLKFDEDNSLAIVHLNDPSPTDKDIKCRNICNEDDQPWFRPEDKFTYCCSVDEFLSVFNLKGHGIGE</sequence>
<dbReference type="InterPro" id="IPR044929">
    <property type="entry name" value="DNA/RNA_non-sp_Endonuclease_sf"/>
</dbReference>
<dbReference type="InterPro" id="IPR003598">
    <property type="entry name" value="Ig_sub2"/>
</dbReference>
<dbReference type="InterPro" id="IPR036179">
    <property type="entry name" value="Ig-like_dom_sf"/>
</dbReference>
<evidence type="ECO:0000256" key="8">
    <source>
        <dbReference type="ARBA" id="ARBA00068688"/>
    </source>
</evidence>
<reference evidence="11" key="1">
    <citation type="submission" date="2025-08" db="UniProtKB">
        <authorList>
            <consortium name="RefSeq"/>
        </authorList>
    </citation>
    <scope>IDENTIFICATION</scope>
</reference>
<evidence type="ECO:0000256" key="4">
    <source>
        <dbReference type="ARBA" id="ARBA00023157"/>
    </source>
</evidence>
<organism evidence="10 11">
    <name type="scientific">Trichoplusia ni</name>
    <name type="common">Cabbage looper</name>
    <dbReference type="NCBI Taxonomy" id="7111"/>
    <lineage>
        <taxon>Eukaryota</taxon>
        <taxon>Metazoa</taxon>
        <taxon>Ecdysozoa</taxon>
        <taxon>Arthropoda</taxon>
        <taxon>Hexapoda</taxon>
        <taxon>Insecta</taxon>
        <taxon>Pterygota</taxon>
        <taxon>Neoptera</taxon>
        <taxon>Endopterygota</taxon>
        <taxon>Lepidoptera</taxon>
        <taxon>Glossata</taxon>
        <taxon>Ditrysia</taxon>
        <taxon>Noctuoidea</taxon>
        <taxon>Noctuidae</taxon>
        <taxon>Plusiinae</taxon>
        <taxon>Trichoplusia</taxon>
    </lineage>
</organism>
<keyword evidence="2" id="KW-0964">Secreted</keyword>
<dbReference type="GO" id="GO:0007156">
    <property type="term" value="P:homophilic cell adhesion via plasma membrane adhesion molecules"/>
    <property type="evidence" value="ECO:0007669"/>
    <property type="project" value="TreeGrafter"/>
</dbReference>
<gene>
    <name evidence="11" type="primary">LOC113500108</name>
</gene>
<evidence type="ECO:0000313" key="10">
    <source>
        <dbReference type="Proteomes" id="UP000322000"/>
    </source>
</evidence>
<evidence type="ECO:0000256" key="5">
    <source>
        <dbReference type="ARBA" id="ARBA00023180"/>
    </source>
</evidence>
<dbReference type="Gene3D" id="2.60.40.10">
    <property type="entry name" value="Immunoglobulins"/>
    <property type="match status" value="8"/>
</dbReference>
<keyword evidence="5" id="KW-0325">Glycoprotein</keyword>
<dbReference type="InParanoid" id="A0A7E5W7F1"/>
<dbReference type="Gene3D" id="3.40.570.10">
    <property type="entry name" value="Extracellular Endonuclease, subunit A"/>
    <property type="match status" value="1"/>
</dbReference>
<dbReference type="PANTHER" id="PTHR45080:SF8">
    <property type="entry name" value="IG-LIKE DOMAIN-CONTAINING PROTEIN"/>
    <property type="match status" value="1"/>
</dbReference>
<proteinExistence type="inferred from homology"/>
<dbReference type="PANTHER" id="PTHR45080">
    <property type="entry name" value="CONTACTIN 5"/>
    <property type="match status" value="1"/>
</dbReference>
<dbReference type="InterPro" id="IPR013783">
    <property type="entry name" value="Ig-like_fold"/>
</dbReference>
<feature type="domain" description="Ig-like" evidence="9">
    <location>
        <begin position="95"/>
        <end position="188"/>
    </location>
</feature>
<dbReference type="PROSITE" id="PS50835">
    <property type="entry name" value="IG_LIKE"/>
    <property type="match status" value="7"/>
</dbReference>
<feature type="domain" description="Ig-like" evidence="9">
    <location>
        <begin position="3"/>
        <end position="91"/>
    </location>
</feature>
<keyword evidence="10" id="KW-1185">Reference proteome</keyword>
<dbReference type="GeneID" id="113500108"/>
<dbReference type="GO" id="GO:0005576">
    <property type="term" value="C:extracellular region"/>
    <property type="evidence" value="ECO:0007669"/>
    <property type="project" value="UniProtKB-SubCell"/>
</dbReference>
<dbReference type="InterPro" id="IPR007110">
    <property type="entry name" value="Ig-like_dom"/>
</dbReference>
<dbReference type="InterPro" id="IPR013098">
    <property type="entry name" value="Ig_I-set"/>
</dbReference>
<dbReference type="CDD" id="cd00096">
    <property type="entry name" value="Ig"/>
    <property type="match status" value="4"/>
</dbReference>
<dbReference type="SMART" id="SM00409">
    <property type="entry name" value="IG"/>
    <property type="match status" value="7"/>
</dbReference>
<dbReference type="SUPFAM" id="SSF48726">
    <property type="entry name" value="Immunoglobulin"/>
    <property type="match status" value="7"/>
</dbReference>
<feature type="domain" description="Ig-like" evidence="9">
    <location>
        <begin position="478"/>
        <end position="565"/>
    </location>
</feature>
<dbReference type="SMART" id="SM00408">
    <property type="entry name" value="IGc2"/>
    <property type="match status" value="7"/>
</dbReference>
<evidence type="ECO:0000256" key="7">
    <source>
        <dbReference type="ARBA" id="ARBA00061228"/>
    </source>
</evidence>
<evidence type="ECO:0000256" key="6">
    <source>
        <dbReference type="ARBA" id="ARBA00023319"/>
    </source>
</evidence>
<keyword evidence="6" id="KW-0393">Immunoglobulin domain</keyword>
<dbReference type="InterPro" id="IPR050958">
    <property type="entry name" value="Cell_Adh-Cytoskel_Orgn"/>
</dbReference>
<dbReference type="GO" id="GO:0005886">
    <property type="term" value="C:plasma membrane"/>
    <property type="evidence" value="ECO:0007669"/>
    <property type="project" value="TreeGrafter"/>
</dbReference>